<evidence type="ECO:0000313" key="3">
    <source>
        <dbReference type="Proteomes" id="UP000661918"/>
    </source>
</evidence>
<gene>
    <name evidence="2" type="ORF">GCM10010841_17490</name>
</gene>
<name>A0ABQ2GSA2_9DEIO</name>
<feature type="transmembrane region" description="Helical" evidence="1">
    <location>
        <begin position="6"/>
        <end position="27"/>
    </location>
</feature>
<organism evidence="2 3">
    <name type="scientific">Deinococcus aerophilus</name>
    <dbReference type="NCBI Taxonomy" id="522488"/>
    <lineage>
        <taxon>Bacteria</taxon>
        <taxon>Thermotogati</taxon>
        <taxon>Deinococcota</taxon>
        <taxon>Deinococci</taxon>
        <taxon>Deinococcales</taxon>
        <taxon>Deinococcaceae</taxon>
        <taxon>Deinococcus</taxon>
    </lineage>
</organism>
<dbReference type="Proteomes" id="UP000661918">
    <property type="component" value="Unassembled WGS sequence"/>
</dbReference>
<keyword evidence="1" id="KW-0472">Membrane</keyword>
<reference evidence="3" key="1">
    <citation type="journal article" date="2019" name="Int. J. Syst. Evol. Microbiol.">
        <title>The Global Catalogue of Microorganisms (GCM) 10K type strain sequencing project: providing services to taxonomists for standard genome sequencing and annotation.</title>
        <authorList>
            <consortium name="The Broad Institute Genomics Platform"/>
            <consortium name="The Broad Institute Genome Sequencing Center for Infectious Disease"/>
            <person name="Wu L."/>
            <person name="Ma J."/>
        </authorList>
    </citation>
    <scope>NUCLEOTIDE SEQUENCE [LARGE SCALE GENOMIC DNA]</scope>
    <source>
        <strain evidence="3">JCM 15443</strain>
    </source>
</reference>
<sequence length="86" mass="8576">MDDPRSWLAADWAGLLCLLLAGAGWGAQVSRGGVTWPALALTVLLGAGGLALSADASLRGHDLPLVLGLTGALGLAAAVVFGRRGE</sequence>
<comment type="caution">
    <text evidence="2">The sequence shown here is derived from an EMBL/GenBank/DDBJ whole genome shotgun (WGS) entry which is preliminary data.</text>
</comment>
<evidence type="ECO:0000313" key="2">
    <source>
        <dbReference type="EMBL" id="GGM09575.1"/>
    </source>
</evidence>
<feature type="transmembrane region" description="Helical" evidence="1">
    <location>
        <begin position="65"/>
        <end position="82"/>
    </location>
</feature>
<protein>
    <submittedName>
        <fullName evidence="2">Uncharacterized protein</fullName>
    </submittedName>
</protein>
<accession>A0ABQ2GSA2</accession>
<feature type="transmembrane region" description="Helical" evidence="1">
    <location>
        <begin position="34"/>
        <end position="53"/>
    </location>
</feature>
<dbReference type="EMBL" id="BMOM01000012">
    <property type="protein sequence ID" value="GGM09575.1"/>
    <property type="molecule type" value="Genomic_DNA"/>
</dbReference>
<keyword evidence="1" id="KW-1133">Transmembrane helix</keyword>
<dbReference type="RefSeq" id="WP_188903505.1">
    <property type="nucleotide sequence ID" value="NZ_BMOM01000012.1"/>
</dbReference>
<proteinExistence type="predicted"/>
<evidence type="ECO:0000256" key="1">
    <source>
        <dbReference type="SAM" id="Phobius"/>
    </source>
</evidence>
<keyword evidence="1" id="KW-0812">Transmembrane</keyword>
<keyword evidence="3" id="KW-1185">Reference proteome</keyword>